<dbReference type="Pfam" id="PF00079">
    <property type="entry name" value="Serpin"/>
    <property type="match status" value="1"/>
</dbReference>
<organism evidence="5 8">
    <name type="scientific">Didymodactylos carnosus</name>
    <dbReference type="NCBI Taxonomy" id="1234261"/>
    <lineage>
        <taxon>Eukaryota</taxon>
        <taxon>Metazoa</taxon>
        <taxon>Spiralia</taxon>
        <taxon>Gnathifera</taxon>
        <taxon>Rotifera</taxon>
        <taxon>Eurotatoria</taxon>
        <taxon>Bdelloidea</taxon>
        <taxon>Philodinida</taxon>
        <taxon>Philodinidae</taxon>
        <taxon>Didymodactylos</taxon>
    </lineage>
</organism>
<feature type="domain" description="Serpin" evidence="3">
    <location>
        <begin position="1"/>
        <end position="310"/>
    </location>
</feature>
<dbReference type="PANTHER" id="PTHR11461:SF211">
    <property type="entry name" value="GH10112P-RELATED"/>
    <property type="match status" value="1"/>
</dbReference>
<dbReference type="InterPro" id="IPR000215">
    <property type="entry name" value="Serpin_fam"/>
</dbReference>
<protein>
    <recommendedName>
        <fullName evidence="3">Serpin domain-containing protein</fullName>
    </recommendedName>
</protein>
<sequence length="312" mass="35897">MDLILSAGNNSEIKLKLANRLYVQENYRPLDDYLSTLKKFYSAKIETVDFVNAKTAVESINKWVEEQTNNLIRDLLSINDINPDTRLVLVNCIYFKGNWVNKFDNTQTDEKAIFTSDDQTQSEIALMYQKKKYNYADNQTLNAQIAHIPYKSVDKNSTRFVFTVILPKRGVKLTDVEGKLEDKQVLKQALSNTQQNELDFYLPKFRMECQFDLNSTLMHLGMTDAFSQRDADFTGIESSKQLSISKVIHKAYIDVNEEGSEAAAATSVIMMRCAVMRSETVEFKCDRPFLFFIREANRDIPLFMGKYSKPPS</sequence>
<evidence type="ECO:0000313" key="5">
    <source>
        <dbReference type="EMBL" id="CAF1005220.1"/>
    </source>
</evidence>
<keyword evidence="8" id="KW-1185">Reference proteome</keyword>
<evidence type="ECO:0000313" key="6">
    <source>
        <dbReference type="EMBL" id="CAF3617433.1"/>
    </source>
</evidence>
<accession>A0A814H506</accession>
<proteinExistence type="inferred from homology"/>
<evidence type="ECO:0000313" key="7">
    <source>
        <dbReference type="EMBL" id="CAF3776553.1"/>
    </source>
</evidence>
<dbReference type="PROSITE" id="PS00284">
    <property type="entry name" value="SERPIN"/>
    <property type="match status" value="1"/>
</dbReference>
<evidence type="ECO:0000313" key="8">
    <source>
        <dbReference type="Proteomes" id="UP000663829"/>
    </source>
</evidence>
<evidence type="ECO:0000256" key="1">
    <source>
        <dbReference type="ARBA" id="ARBA00009500"/>
    </source>
</evidence>
<dbReference type="InterPro" id="IPR036186">
    <property type="entry name" value="Serpin_sf"/>
</dbReference>
<dbReference type="AlphaFoldDB" id="A0A814H506"/>
<name>A0A814H506_9BILA</name>
<dbReference type="EMBL" id="CAJNOQ010003298">
    <property type="protein sequence ID" value="CAF1005220.1"/>
    <property type="molecule type" value="Genomic_DNA"/>
</dbReference>
<evidence type="ECO:0000256" key="2">
    <source>
        <dbReference type="RuleBase" id="RU000411"/>
    </source>
</evidence>
<dbReference type="SMART" id="SM00093">
    <property type="entry name" value="SERPIN"/>
    <property type="match status" value="1"/>
</dbReference>
<dbReference type="EMBL" id="CAJOBC010003298">
    <property type="protein sequence ID" value="CAF3776553.1"/>
    <property type="molecule type" value="Genomic_DNA"/>
</dbReference>
<dbReference type="GO" id="GO:0005615">
    <property type="term" value="C:extracellular space"/>
    <property type="evidence" value="ECO:0007669"/>
    <property type="project" value="InterPro"/>
</dbReference>
<dbReference type="PANTHER" id="PTHR11461">
    <property type="entry name" value="SERINE PROTEASE INHIBITOR, SERPIN"/>
    <property type="match status" value="1"/>
</dbReference>
<dbReference type="EMBL" id="CAJNOK010001850">
    <property type="protein sequence ID" value="CAF0832776.1"/>
    <property type="molecule type" value="Genomic_DNA"/>
</dbReference>
<gene>
    <name evidence="5" type="ORF">GPM918_LOCUS13972</name>
    <name evidence="4" type="ORF">OVA965_LOCUS6232</name>
    <name evidence="7" type="ORF">SRO942_LOCUS13972</name>
    <name evidence="6" type="ORF">TMI583_LOCUS6228</name>
</gene>
<dbReference type="Proteomes" id="UP000663829">
    <property type="component" value="Unassembled WGS sequence"/>
</dbReference>
<dbReference type="Proteomes" id="UP000682733">
    <property type="component" value="Unassembled WGS sequence"/>
</dbReference>
<dbReference type="InterPro" id="IPR023795">
    <property type="entry name" value="Serpin_CS"/>
</dbReference>
<evidence type="ECO:0000259" key="3">
    <source>
        <dbReference type="SMART" id="SM00093"/>
    </source>
</evidence>
<dbReference type="InterPro" id="IPR042185">
    <property type="entry name" value="Serpin_sf_2"/>
</dbReference>
<comment type="caution">
    <text evidence="5">The sequence shown here is derived from an EMBL/GenBank/DDBJ whole genome shotgun (WGS) entry which is preliminary data.</text>
</comment>
<dbReference type="Proteomes" id="UP000681722">
    <property type="component" value="Unassembled WGS sequence"/>
</dbReference>
<dbReference type="Gene3D" id="2.30.39.10">
    <property type="entry name" value="Alpha-1-antitrypsin, domain 1"/>
    <property type="match status" value="1"/>
</dbReference>
<evidence type="ECO:0000313" key="4">
    <source>
        <dbReference type="EMBL" id="CAF0832776.1"/>
    </source>
</evidence>
<dbReference type="EMBL" id="CAJOBA010001850">
    <property type="protein sequence ID" value="CAF3617433.1"/>
    <property type="molecule type" value="Genomic_DNA"/>
</dbReference>
<reference evidence="5" key="1">
    <citation type="submission" date="2021-02" db="EMBL/GenBank/DDBJ databases">
        <authorList>
            <person name="Nowell W R."/>
        </authorList>
    </citation>
    <scope>NUCLEOTIDE SEQUENCE</scope>
</reference>
<dbReference type="InterPro" id="IPR023796">
    <property type="entry name" value="Serpin_dom"/>
</dbReference>
<dbReference type="GO" id="GO:0004867">
    <property type="term" value="F:serine-type endopeptidase inhibitor activity"/>
    <property type="evidence" value="ECO:0007669"/>
    <property type="project" value="InterPro"/>
</dbReference>
<dbReference type="SUPFAM" id="SSF56574">
    <property type="entry name" value="Serpins"/>
    <property type="match status" value="1"/>
</dbReference>
<dbReference type="Gene3D" id="3.30.497.10">
    <property type="entry name" value="Antithrombin, subunit I, domain 2"/>
    <property type="match status" value="1"/>
</dbReference>
<dbReference type="OrthoDB" id="671595at2759"/>
<dbReference type="CDD" id="cd00172">
    <property type="entry name" value="serpin"/>
    <property type="match status" value="1"/>
</dbReference>
<dbReference type="Proteomes" id="UP000677228">
    <property type="component" value="Unassembled WGS sequence"/>
</dbReference>
<comment type="similarity">
    <text evidence="1 2">Belongs to the serpin family.</text>
</comment>
<dbReference type="InterPro" id="IPR042178">
    <property type="entry name" value="Serpin_sf_1"/>
</dbReference>